<evidence type="ECO:0000256" key="1">
    <source>
        <dbReference type="SAM" id="MobiDB-lite"/>
    </source>
</evidence>
<dbReference type="Pfam" id="PF13469">
    <property type="entry name" value="Sulfotransfer_3"/>
    <property type="match status" value="1"/>
</dbReference>
<dbReference type="GO" id="GO:0006044">
    <property type="term" value="P:N-acetylglucosamine metabolic process"/>
    <property type="evidence" value="ECO:0007669"/>
    <property type="project" value="TreeGrafter"/>
</dbReference>
<dbReference type="PANTHER" id="PTHR10704:SF44">
    <property type="entry name" value="LD35051P-RELATED"/>
    <property type="match status" value="1"/>
</dbReference>
<dbReference type="AlphaFoldDB" id="A0AAD9MYN2"/>
<proteinExistence type="predicted"/>
<dbReference type="GO" id="GO:0006790">
    <property type="term" value="P:sulfur compound metabolic process"/>
    <property type="evidence" value="ECO:0007669"/>
    <property type="project" value="TreeGrafter"/>
</dbReference>
<dbReference type="PANTHER" id="PTHR10704">
    <property type="entry name" value="CARBOHYDRATE SULFOTRANSFERASE"/>
    <property type="match status" value="1"/>
</dbReference>
<protein>
    <recommendedName>
        <fullName evidence="4">Sulfotransferase</fullName>
    </recommendedName>
</protein>
<evidence type="ECO:0000313" key="2">
    <source>
        <dbReference type="EMBL" id="KAK2150325.1"/>
    </source>
</evidence>
<gene>
    <name evidence="2" type="ORF">LSH36_412g02031</name>
</gene>
<keyword evidence="3" id="KW-1185">Reference proteome</keyword>
<feature type="region of interest" description="Disordered" evidence="1">
    <location>
        <begin position="28"/>
        <end position="47"/>
    </location>
</feature>
<comment type="caution">
    <text evidence="2">The sequence shown here is derived from an EMBL/GenBank/DDBJ whole genome shotgun (WGS) entry which is preliminary data.</text>
</comment>
<dbReference type="Proteomes" id="UP001208570">
    <property type="component" value="Unassembled WGS sequence"/>
</dbReference>
<dbReference type="SUPFAM" id="SSF52540">
    <property type="entry name" value="P-loop containing nucleoside triphosphate hydrolases"/>
    <property type="match status" value="1"/>
</dbReference>
<sequence>MCYICRYTVTINRATLVPTAAIIQRSHPGNITERDNRSEISRRKISSDEKRRNASKILLMAYYRSGSSFLGQIFAQNAESFYWFEPLDSKELSTSKNMLRRINDTTLMETDFQLLSNDTLIELPRKMTYSRTETLIQVLRCQATRLSLSTLSGRFLKSTFGKPRLTSYVNCLQQTSRNKYRTCSSILENTCLNSTVVVAKVIRYPMYEVPRLEQIFPDLKVIHYVRDPRGIISSRADLHQWSTSERSTNIRYLCSKMAYNLERFKKMQQLRPNNHLQVKYEDLALKTEETIRRIYRFIDHELPENILMWMRDHTKFVRAGRYATCRNASKAVYKWRTSLKGKELEVATRSCEYVLDFLEYRH</sequence>
<evidence type="ECO:0008006" key="4">
    <source>
        <dbReference type="Google" id="ProtNLM"/>
    </source>
</evidence>
<evidence type="ECO:0000313" key="3">
    <source>
        <dbReference type="Proteomes" id="UP001208570"/>
    </source>
</evidence>
<dbReference type="InterPro" id="IPR027417">
    <property type="entry name" value="P-loop_NTPase"/>
</dbReference>
<feature type="compositionally biased region" description="Basic and acidic residues" evidence="1">
    <location>
        <begin position="32"/>
        <end position="47"/>
    </location>
</feature>
<dbReference type="Gene3D" id="3.40.50.300">
    <property type="entry name" value="P-loop containing nucleotide triphosphate hydrolases"/>
    <property type="match status" value="1"/>
</dbReference>
<name>A0AAD9MYN2_9ANNE</name>
<dbReference type="InterPro" id="IPR051135">
    <property type="entry name" value="Gal/GlcNAc/GalNAc_ST"/>
</dbReference>
<reference evidence="2" key="1">
    <citation type="journal article" date="2023" name="Mol. Biol. Evol.">
        <title>Third-Generation Sequencing Reveals the Adaptive Role of the Epigenome in Three Deep-Sea Polychaetes.</title>
        <authorList>
            <person name="Perez M."/>
            <person name="Aroh O."/>
            <person name="Sun Y."/>
            <person name="Lan Y."/>
            <person name="Juniper S.K."/>
            <person name="Young C.R."/>
            <person name="Angers B."/>
            <person name="Qian P.Y."/>
        </authorList>
    </citation>
    <scope>NUCLEOTIDE SEQUENCE</scope>
    <source>
        <strain evidence="2">P08H-3</strain>
    </source>
</reference>
<dbReference type="GO" id="GO:0001517">
    <property type="term" value="F:N-acetylglucosamine 6-O-sulfotransferase activity"/>
    <property type="evidence" value="ECO:0007669"/>
    <property type="project" value="TreeGrafter"/>
</dbReference>
<dbReference type="EMBL" id="JAODUP010000412">
    <property type="protein sequence ID" value="KAK2150325.1"/>
    <property type="molecule type" value="Genomic_DNA"/>
</dbReference>
<organism evidence="2 3">
    <name type="scientific">Paralvinella palmiformis</name>
    <dbReference type="NCBI Taxonomy" id="53620"/>
    <lineage>
        <taxon>Eukaryota</taxon>
        <taxon>Metazoa</taxon>
        <taxon>Spiralia</taxon>
        <taxon>Lophotrochozoa</taxon>
        <taxon>Annelida</taxon>
        <taxon>Polychaeta</taxon>
        <taxon>Sedentaria</taxon>
        <taxon>Canalipalpata</taxon>
        <taxon>Terebellida</taxon>
        <taxon>Terebelliformia</taxon>
        <taxon>Alvinellidae</taxon>
        <taxon>Paralvinella</taxon>
    </lineage>
</organism>
<accession>A0AAD9MYN2</accession>